<dbReference type="RefSeq" id="WP_185003813.1">
    <property type="nucleotide sequence ID" value="NZ_BAAAUI010000080.1"/>
</dbReference>
<dbReference type="EMBL" id="JACHMH010000001">
    <property type="protein sequence ID" value="MBB4677928.1"/>
    <property type="molecule type" value="Genomic_DNA"/>
</dbReference>
<proteinExistence type="predicted"/>
<protein>
    <submittedName>
        <fullName evidence="1">Uncharacterized protein</fullName>
    </submittedName>
</protein>
<dbReference type="AlphaFoldDB" id="A0A7W7CDR3"/>
<gene>
    <name evidence="1" type="ORF">HNR67_004046</name>
</gene>
<evidence type="ECO:0000313" key="2">
    <source>
        <dbReference type="Proteomes" id="UP000533598"/>
    </source>
</evidence>
<comment type="caution">
    <text evidence="1">The sequence shown here is derived from an EMBL/GenBank/DDBJ whole genome shotgun (WGS) entry which is preliminary data.</text>
</comment>
<evidence type="ECO:0000313" key="1">
    <source>
        <dbReference type="EMBL" id="MBB4677928.1"/>
    </source>
</evidence>
<keyword evidence="2" id="KW-1185">Reference proteome</keyword>
<organism evidence="1 2">
    <name type="scientific">Crossiella cryophila</name>
    <dbReference type="NCBI Taxonomy" id="43355"/>
    <lineage>
        <taxon>Bacteria</taxon>
        <taxon>Bacillati</taxon>
        <taxon>Actinomycetota</taxon>
        <taxon>Actinomycetes</taxon>
        <taxon>Pseudonocardiales</taxon>
        <taxon>Pseudonocardiaceae</taxon>
        <taxon>Crossiella</taxon>
    </lineage>
</organism>
<sequence>MTDNYKVVTESLRTEAKLWQQKADKTQPIVQAVKETYLGWTSFFVGDLAIFPGIANAQIQARQYAEFRDFMEQVLQGAVTEFNQIDVALRRIADEYDRTESVNEIDIGKFYKA</sequence>
<dbReference type="Proteomes" id="UP000533598">
    <property type="component" value="Unassembled WGS sequence"/>
</dbReference>
<reference evidence="1 2" key="1">
    <citation type="submission" date="2020-08" db="EMBL/GenBank/DDBJ databases">
        <title>Sequencing the genomes of 1000 actinobacteria strains.</title>
        <authorList>
            <person name="Klenk H.-P."/>
        </authorList>
    </citation>
    <scope>NUCLEOTIDE SEQUENCE [LARGE SCALE GENOMIC DNA]</scope>
    <source>
        <strain evidence="1 2">DSM 44230</strain>
    </source>
</reference>
<name>A0A7W7CDR3_9PSEU</name>
<accession>A0A7W7CDR3</accession>